<organism evidence="2 3">
    <name type="scientific">Streptomyces chrestomyceticus JCM 4735</name>
    <dbReference type="NCBI Taxonomy" id="1306181"/>
    <lineage>
        <taxon>Bacteria</taxon>
        <taxon>Bacillati</taxon>
        <taxon>Actinomycetota</taxon>
        <taxon>Actinomycetes</taxon>
        <taxon>Kitasatosporales</taxon>
        <taxon>Streptomycetaceae</taxon>
        <taxon>Streptomyces</taxon>
    </lineage>
</organism>
<gene>
    <name evidence="2" type="ORF">OEIGOIKO_07563</name>
</gene>
<reference evidence="2 3" key="1">
    <citation type="submission" date="2018-11" db="EMBL/GenBank/DDBJ databases">
        <title>Whole genome sequence of Streptomyces chrestomyceticus NBRC 13444(T).</title>
        <authorList>
            <person name="Komaki H."/>
            <person name="Tamura T."/>
        </authorList>
    </citation>
    <scope>NUCLEOTIDE SEQUENCE [LARGE SCALE GENOMIC DNA]</scope>
    <source>
        <strain evidence="2 3">NBRC 13444</strain>
    </source>
</reference>
<evidence type="ECO:0000313" key="3">
    <source>
        <dbReference type="Proteomes" id="UP000287830"/>
    </source>
</evidence>
<feature type="compositionally biased region" description="Basic and acidic residues" evidence="1">
    <location>
        <begin position="43"/>
        <end position="55"/>
    </location>
</feature>
<accession>A0A7U9L3F4</accession>
<name>A0A7U9L3F4_9ACTN</name>
<dbReference type="AlphaFoldDB" id="A0A7U9L3F4"/>
<dbReference type="PANTHER" id="PTHR41294:SF1">
    <property type="entry name" value="CADMIUM-INDUCED PROTEIN CADI"/>
    <property type="match status" value="1"/>
</dbReference>
<sequence length="104" mass="11766">MQYRSPNRPPRVALKEDEPVQDPRLDHLGVEAGSTKTVTAAADRPRQEGSHMARFEEKSTSCRYALQGKVWVHRPGKEPWGPTASRPTPPRWVGATSLRIRLLR</sequence>
<feature type="region of interest" description="Disordered" evidence="1">
    <location>
        <begin position="1"/>
        <end position="55"/>
    </location>
</feature>
<dbReference type="PANTHER" id="PTHR41294">
    <property type="entry name" value="CADMIUM-INDUCED PROTEIN CADI"/>
    <property type="match status" value="1"/>
</dbReference>
<dbReference type="EMBL" id="BHZC01000001">
    <property type="protein sequence ID" value="GCD39707.1"/>
    <property type="molecule type" value="Genomic_DNA"/>
</dbReference>
<dbReference type="InterPro" id="IPR029068">
    <property type="entry name" value="Glyas_Bleomycin-R_OHBP_Dase"/>
</dbReference>
<dbReference type="Gene3D" id="3.10.180.10">
    <property type="entry name" value="2,3-Dihydroxybiphenyl 1,2-Dioxygenase, domain 1"/>
    <property type="match status" value="1"/>
</dbReference>
<evidence type="ECO:0000256" key="1">
    <source>
        <dbReference type="SAM" id="MobiDB-lite"/>
    </source>
</evidence>
<dbReference type="Proteomes" id="UP000287830">
    <property type="component" value="Unassembled WGS sequence"/>
</dbReference>
<dbReference type="GO" id="GO:0046686">
    <property type="term" value="P:response to cadmium ion"/>
    <property type="evidence" value="ECO:0007669"/>
    <property type="project" value="TreeGrafter"/>
</dbReference>
<dbReference type="InterPro" id="IPR052393">
    <property type="entry name" value="Cadmium-induced_rsp"/>
</dbReference>
<proteinExistence type="predicted"/>
<protein>
    <submittedName>
        <fullName evidence="2">Glyoxalase</fullName>
    </submittedName>
</protein>
<comment type="caution">
    <text evidence="2">The sequence shown here is derived from an EMBL/GenBank/DDBJ whole genome shotgun (WGS) entry which is preliminary data.</text>
</comment>
<feature type="compositionally biased region" description="Basic and acidic residues" evidence="1">
    <location>
        <begin position="13"/>
        <end position="29"/>
    </location>
</feature>
<evidence type="ECO:0000313" key="2">
    <source>
        <dbReference type="EMBL" id="GCD39707.1"/>
    </source>
</evidence>